<dbReference type="GO" id="GO:0015276">
    <property type="term" value="F:ligand-gated monoatomic ion channel activity"/>
    <property type="evidence" value="ECO:0007669"/>
    <property type="project" value="InterPro"/>
</dbReference>
<sequence length="752" mass="85000">MDGKTCFTFFLSVILFELPFNAMFFTSAARETNKTILSNSKVDPNFPSPTPGGGQQDAVGSGISYKSRHSDSLAVSPHFIQMASDDSSQVKDMITIIQGFGWHEVFVLCQDTKYHKRFALSLEDAFVGAKIKVISTVYLSVSAKDVEITKELDMLKAMPTRVFVVYMVALLRSRVFVLSKTAGIMHEGYTWLIMDSLSNTYKSVQHNNLDSGEVVLPKRNSLIQLKGHKFKTECEKLNRQIELEQATDGVIPKNWTVCVPKRDGFTEFVHVDKKKCTLTDGFSIEVFCAALQIFPHKVQPNFMLLVDENCSAIQNYSTMLHRLGQAYTANLSSIFTVDQLQPFEPRVVHSIGYQQGSFVRDLLAKNFDENVSFKPYKTIHEYHDALMNKSVDVIYDELPYINLFLHKHGSNYMKVGPIFERTGFGFAFPFGSPYVPELSRAIVNVSESKTMQALRKKYHVQDYSSDDQASGVPKQTPPLHAHSFIGLFILSSVCTIGVVLASEYTLGQRRSPTVEMTSVNDDLPDADNQEHPPPVFIQIDGETLMEESDEVEEKAEIMHSQEGLCHRVQLEVVLEAVVKERNATRFKNGLRYGIRKFLTAVTQDTYGQVLDKAKRVEQDVEVERNSSLVGLALNHFYRCLLAAHSSSALVAYDLPSYYRLFITPSTSPTPLTSPQVPTTSPSTYPTNLHYQLCWQPHLKSQPRRRSHHPVQIPAFHSQSNGTRHAVQPSKYRGWRFGLQWCWQFGLLHSQSN</sequence>
<comment type="subcellular location">
    <subcellularLocation>
        <location evidence="1">Membrane</location>
        <topology evidence="1">Multi-pass membrane protein</topology>
    </subcellularLocation>
</comment>
<dbReference type="Gene3D" id="3.40.50.2300">
    <property type="match status" value="1"/>
</dbReference>
<evidence type="ECO:0000256" key="8">
    <source>
        <dbReference type="ARBA" id="ARBA00023180"/>
    </source>
</evidence>
<dbReference type="InterPro" id="IPR028082">
    <property type="entry name" value="Peripla_BP_I"/>
</dbReference>
<evidence type="ECO:0000256" key="5">
    <source>
        <dbReference type="ARBA" id="ARBA00023065"/>
    </source>
</evidence>
<comment type="caution">
    <text evidence="14">The sequence shown here is derived from an EMBL/GenBank/DDBJ whole genome shotgun (WGS) entry which is preliminary data.</text>
</comment>
<dbReference type="InterPro" id="IPR001320">
    <property type="entry name" value="Iontro_rcpt_C"/>
</dbReference>
<keyword evidence="2" id="KW-0813">Transport</keyword>
<dbReference type="AlphaFoldDB" id="A0AA88VE23"/>
<proteinExistence type="predicted"/>
<gene>
    <name evidence="14" type="ORF">RJ639_017061</name>
</gene>
<evidence type="ECO:0000256" key="12">
    <source>
        <dbReference type="SAM" id="SignalP"/>
    </source>
</evidence>
<keyword evidence="12" id="KW-0732">Signal</keyword>
<evidence type="ECO:0000256" key="10">
    <source>
        <dbReference type="ARBA" id="ARBA00023303"/>
    </source>
</evidence>
<evidence type="ECO:0000256" key="6">
    <source>
        <dbReference type="ARBA" id="ARBA00023136"/>
    </source>
</evidence>
<keyword evidence="8" id="KW-0325">Glycoprotein</keyword>
<dbReference type="EMBL" id="JAVXUP010001919">
    <property type="protein sequence ID" value="KAK3007000.1"/>
    <property type="molecule type" value="Genomic_DNA"/>
</dbReference>
<keyword evidence="3" id="KW-0812">Transmembrane</keyword>
<feature type="chain" id="PRO_5041725744" description="Ionotropic glutamate receptor C-terminal domain-containing protein" evidence="12">
    <location>
        <begin position="30"/>
        <end position="752"/>
    </location>
</feature>
<feature type="signal peptide" evidence="12">
    <location>
        <begin position="1"/>
        <end position="29"/>
    </location>
</feature>
<keyword evidence="6" id="KW-0472">Membrane</keyword>
<keyword evidence="7" id="KW-0675">Receptor</keyword>
<evidence type="ECO:0000256" key="9">
    <source>
        <dbReference type="ARBA" id="ARBA00023286"/>
    </source>
</evidence>
<reference evidence="14" key="1">
    <citation type="submission" date="2022-12" db="EMBL/GenBank/DDBJ databases">
        <title>Draft genome assemblies for two species of Escallonia (Escalloniales).</title>
        <authorList>
            <person name="Chanderbali A."/>
            <person name="Dervinis C."/>
            <person name="Anghel I."/>
            <person name="Soltis D."/>
            <person name="Soltis P."/>
            <person name="Zapata F."/>
        </authorList>
    </citation>
    <scope>NUCLEOTIDE SEQUENCE</scope>
    <source>
        <strain evidence="14">UCBG64.0493</strain>
        <tissue evidence="14">Leaf</tissue>
    </source>
</reference>
<evidence type="ECO:0000256" key="1">
    <source>
        <dbReference type="ARBA" id="ARBA00004141"/>
    </source>
</evidence>
<organism evidence="14 15">
    <name type="scientific">Escallonia herrerae</name>
    <dbReference type="NCBI Taxonomy" id="1293975"/>
    <lineage>
        <taxon>Eukaryota</taxon>
        <taxon>Viridiplantae</taxon>
        <taxon>Streptophyta</taxon>
        <taxon>Embryophyta</taxon>
        <taxon>Tracheophyta</taxon>
        <taxon>Spermatophyta</taxon>
        <taxon>Magnoliopsida</taxon>
        <taxon>eudicotyledons</taxon>
        <taxon>Gunneridae</taxon>
        <taxon>Pentapetalae</taxon>
        <taxon>asterids</taxon>
        <taxon>campanulids</taxon>
        <taxon>Escalloniales</taxon>
        <taxon>Escalloniaceae</taxon>
        <taxon>Escallonia</taxon>
    </lineage>
</organism>
<dbReference type="Pfam" id="PF01094">
    <property type="entry name" value="ANF_receptor"/>
    <property type="match status" value="1"/>
</dbReference>
<evidence type="ECO:0000256" key="3">
    <source>
        <dbReference type="ARBA" id="ARBA00022692"/>
    </source>
</evidence>
<dbReference type="SUPFAM" id="SSF53850">
    <property type="entry name" value="Periplasmic binding protein-like II"/>
    <property type="match status" value="1"/>
</dbReference>
<evidence type="ECO:0000313" key="14">
    <source>
        <dbReference type="EMBL" id="KAK3007000.1"/>
    </source>
</evidence>
<keyword evidence="15" id="KW-1185">Reference proteome</keyword>
<dbReference type="GO" id="GO:0016020">
    <property type="term" value="C:membrane"/>
    <property type="evidence" value="ECO:0007669"/>
    <property type="project" value="UniProtKB-SubCell"/>
</dbReference>
<evidence type="ECO:0000256" key="11">
    <source>
        <dbReference type="SAM" id="MobiDB-lite"/>
    </source>
</evidence>
<dbReference type="SMART" id="SM00079">
    <property type="entry name" value="PBPe"/>
    <property type="match status" value="1"/>
</dbReference>
<dbReference type="Proteomes" id="UP001188597">
    <property type="component" value="Unassembled WGS sequence"/>
</dbReference>
<protein>
    <recommendedName>
        <fullName evidence="13">Ionotropic glutamate receptor C-terminal domain-containing protein</fullName>
    </recommendedName>
</protein>
<keyword evidence="4" id="KW-1133">Transmembrane helix</keyword>
<evidence type="ECO:0000313" key="15">
    <source>
        <dbReference type="Proteomes" id="UP001188597"/>
    </source>
</evidence>
<dbReference type="Gene3D" id="3.40.190.10">
    <property type="entry name" value="Periplasmic binding protein-like II"/>
    <property type="match status" value="2"/>
</dbReference>
<evidence type="ECO:0000256" key="7">
    <source>
        <dbReference type="ARBA" id="ARBA00023170"/>
    </source>
</evidence>
<name>A0AA88VE23_9ASTE</name>
<evidence type="ECO:0000256" key="2">
    <source>
        <dbReference type="ARBA" id="ARBA00022448"/>
    </source>
</evidence>
<dbReference type="PANTHER" id="PTHR18966">
    <property type="entry name" value="IONOTROPIC GLUTAMATE RECEPTOR"/>
    <property type="match status" value="1"/>
</dbReference>
<keyword evidence="10" id="KW-0407">Ion channel</keyword>
<dbReference type="SUPFAM" id="SSF53822">
    <property type="entry name" value="Periplasmic binding protein-like I"/>
    <property type="match status" value="1"/>
</dbReference>
<feature type="domain" description="Ionotropic glutamate receptor C-terminal" evidence="13">
    <location>
        <begin position="254"/>
        <end position="459"/>
    </location>
</feature>
<dbReference type="InterPro" id="IPR001828">
    <property type="entry name" value="ANF_lig-bd_rcpt"/>
</dbReference>
<keyword evidence="9" id="KW-1071">Ligand-gated ion channel</keyword>
<feature type="region of interest" description="Disordered" evidence="11">
    <location>
        <begin position="40"/>
        <end position="61"/>
    </location>
</feature>
<keyword evidence="5" id="KW-0406">Ion transport</keyword>
<dbReference type="InterPro" id="IPR015683">
    <property type="entry name" value="Ionotropic_Glu_rcpt"/>
</dbReference>
<evidence type="ECO:0000256" key="4">
    <source>
        <dbReference type="ARBA" id="ARBA00022989"/>
    </source>
</evidence>
<evidence type="ECO:0000259" key="13">
    <source>
        <dbReference type="SMART" id="SM00079"/>
    </source>
</evidence>
<accession>A0AA88VE23</accession>